<dbReference type="SUPFAM" id="SSF53955">
    <property type="entry name" value="Lysozyme-like"/>
    <property type="match status" value="1"/>
</dbReference>
<dbReference type="InterPro" id="IPR012413">
    <property type="entry name" value="BA14K"/>
</dbReference>
<dbReference type="PANTHER" id="PTHR32282:SF33">
    <property type="entry name" value="PEPTIDOGLYCAN GLYCOSYLTRANSFERASE"/>
    <property type="match status" value="1"/>
</dbReference>
<keyword evidence="21" id="KW-1185">Reference proteome</keyword>
<dbReference type="SUPFAM" id="SSF56601">
    <property type="entry name" value="beta-lactamase/transpeptidase-like"/>
    <property type="match status" value="1"/>
</dbReference>
<dbReference type="NCBIfam" id="TIGR02074">
    <property type="entry name" value="PBP_1a_fam"/>
    <property type="match status" value="1"/>
</dbReference>
<evidence type="ECO:0000256" key="15">
    <source>
        <dbReference type="ARBA" id="ARBA00025321"/>
    </source>
</evidence>
<evidence type="ECO:0000256" key="8">
    <source>
        <dbReference type="ARBA" id="ARBA00022645"/>
    </source>
</evidence>
<dbReference type="InterPro" id="IPR001264">
    <property type="entry name" value="Glyco_trans_51"/>
</dbReference>
<comment type="subcellular location">
    <subcellularLocation>
        <location evidence="1">Membrane</location>
        <topology evidence="1">Single-pass membrane protein</topology>
    </subcellularLocation>
</comment>
<evidence type="ECO:0000256" key="3">
    <source>
        <dbReference type="ARBA" id="ARBA00007090"/>
    </source>
</evidence>
<evidence type="ECO:0000256" key="10">
    <source>
        <dbReference type="ARBA" id="ARBA00022676"/>
    </source>
</evidence>
<dbReference type="InterPro" id="IPR050396">
    <property type="entry name" value="Glycosyltr_51/Transpeptidase"/>
</dbReference>
<dbReference type="InterPro" id="IPR036950">
    <property type="entry name" value="PBP_transglycosylase"/>
</dbReference>
<dbReference type="Gene3D" id="1.10.3810.10">
    <property type="entry name" value="Biosynthetic peptidoglycan transglycosylase-like"/>
    <property type="match status" value="1"/>
</dbReference>
<proteinExistence type="inferred from homology"/>
<feature type="domain" description="Penicillin-binding protein transpeptidase" evidence="18">
    <location>
        <begin position="311"/>
        <end position="571"/>
    </location>
</feature>
<protein>
    <recommendedName>
        <fullName evidence="6">Lectin-like protein BA14k</fullName>
        <ecNumber evidence="16">2.4.99.28</ecNumber>
    </recommendedName>
</protein>
<evidence type="ECO:0000256" key="16">
    <source>
        <dbReference type="ARBA" id="ARBA00044770"/>
    </source>
</evidence>
<dbReference type="EC" id="2.4.99.28" evidence="16"/>
<evidence type="ECO:0000259" key="18">
    <source>
        <dbReference type="Pfam" id="PF00905"/>
    </source>
</evidence>
<evidence type="ECO:0000256" key="5">
    <source>
        <dbReference type="ARBA" id="ARBA00010270"/>
    </source>
</evidence>
<keyword evidence="11" id="KW-0808">Transferase</keyword>
<dbReference type="EMBL" id="JBDPGJ010000004">
    <property type="protein sequence ID" value="MEX0407713.1"/>
    <property type="molecule type" value="Genomic_DNA"/>
</dbReference>
<sequence length="758" mass="81298">MLLATGSVLAVATLAGISVLAWAVKDVPWAEISKGTRPTVVVLEDSRGNAIIPHGAFSAEPAKREDFPQHLIDAVLSIEDRRFYDHAGFDPVGIARALVENVFAGRIRQGGSTITQQLIKIRYLDDDRTYKRKIQEAVVALWLESRLDKDEILTRYLNSIYMGAGATGMPAAAQVYFGKNIGDVSLAEAAMLAGMIRAPSRLNPRADREKAEERAGVVLRAMEETGAIREDQTVAALGELAGIEPVNREASRGGWFSDWVDEEARKIAGTLGGSVSVRTTMDPEMQALAEEVVSQALQDSAGDGGPTQAALVAMRPDGAVVAMVGGAEYEAGGFNRAVAAQRQPGSTFKLFVYHAALQAGYDPRDVVNDSPIEIDDWAPENFGGDFKGRVTIAEAFARSLNAATVRLAQEVGIENVIRSARELGVDGELTGTPSLALGTSEVTLLDLTGAYASVRAGRVPIQPSGIAELRVDGSQQPLRIGRGGGAVMDPRVRQPLLGLLRLAVEKGTGRAADIDAGTAGKTGTSQNYRDAWFIGFNEQLVVGVWVGNDDGSPMKRVTGGSIPAEIFAAFLSRAGSLASPANEVDRELVTSAIGQGERGEVAACDIRACERRYRSFRASDCTYQPRSGPREFCTAGNPQPRATAGGAGEQTEGTLFSTLFPQRAPGQRLCNIAACDREYRSFRASDCTYRSYSGRRKVCEIGVAPSQEAAFGAFTPRAQRTAPAASCNVRSCQREYRSFRASDCTYQPYRGPRRLCTR</sequence>
<dbReference type="Proteomes" id="UP001556692">
    <property type="component" value="Unassembled WGS sequence"/>
</dbReference>
<keyword evidence="8" id="KW-0121">Carboxypeptidase</keyword>
<dbReference type="Gene3D" id="3.40.710.10">
    <property type="entry name" value="DD-peptidase/beta-lactamase superfamily"/>
    <property type="match status" value="1"/>
</dbReference>
<evidence type="ECO:0000313" key="21">
    <source>
        <dbReference type="Proteomes" id="UP001556692"/>
    </source>
</evidence>
<comment type="similarity">
    <text evidence="4">In the N-terminal section; belongs to the glycosyltransferase 51 family.</text>
</comment>
<dbReference type="InterPro" id="IPR023346">
    <property type="entry name" value="Lysozyme-like_dom_sf"/>
</dbReference>
<evidence type="ECO:0000256" key="12">
    <source>
        <dbReference type="ARBA" id="ARBA00022734"/>
    </source>
</evidence>
<dbReference type="PANTHER" id="PTHR32282">
    <property type="entry name" value="BINDING PROTEIN TRANSPEPTIDASE, PUTATIVE-RELATED"/>
    <property type="match status" value="1"/>
</dbReference>
<keyword evidence="12" id="KW-0430">Lectin</keyword>
<evidence type="ECO:0000256" key="14">
    <source>
        <dbReference type="ARBA" id="ARBA00023268"/>
    </source>
</evidence>
<evidence type="ECO:0000256" key="4">
    <source>
        <dbReference type="ARBA" id="ARBA00007739"/>
    </source>
</evidence>
<comment type="similarity">
    <text evidence="5">Belongs to the BA14k family.</text>
</comment>
<keyword evidence="13" id="KW-0378">Hydrolase</keyword>
<evidence type="ECO:0000256" key="9">
    <source>
        <dbReference type="ARBA" id="ARBA00022670"/>
    </source>
</evidence>
<evidence type="ECO:0000256" key="13">
    <source>
        <dbReference type="ARBA" id="ARBA00022801"/>
    </source>
</evidence>
<dbReference type="Pfam" id="PF00905">
    <property type="entry name" value="Transpeptidase"/>
    <property type="match status" value="1"/>
</dbReference>
<keyword evidence="7" id="KW-0472">Membrane</keyword>
<feature type="domain" description="Glycosyl transferase family 51" evidence="19">
    <location>
        <begin position="60"/>
        <end position="222"/>
    </location>
</feature>
<keyword evidence="9" id="KW-0645">Protease</keyword>
<comment type="caution">
    <text evidence="20">The sequence shown here is derived from an EMBL/GenBank/DDBJ whole genome shotgun (WGS) entry which is preliminary data.</text>
</comment>
<keyword evidence="14" id="KW-0511">Multifunctional enzyme</keyword>
<evidence type="ECO:0000256" key="6">
    <source>
        <dbReference type="ARBA" id="ARBA00020552"/>
    </source>
</evidence>
<evidence type="ECO:0000256" key="2">
    <source>
        <dbReference type="ARBA" id="ARBA00004752"/>
    </source>
</evidence>
<comment type="pathway">
    <text evidence="2">Cell wall biogenesis; peptidoglycan biosynthesis.</text>
</comment>
<reference evidence="20 21" key="1">
    <citation type="submission" date="2024-05" db="EMBL/GenBank/DDBJ databases">
        <authorList>
            <person name="Jiang F."/>
        </authorList>
    </citation>
    <scope>NUCLEOTIDE SEQUENCE [LARGE SCALE GENOMIC DNA]</scope>
    <source>
        <strain evidence="20 21">LZ166</strain>
    </source>
</reference>
<evidence type="ECO:0000256" key="1">
    <source>
        <dbReference type="ARBA" id="ARBA00004167"/>
    </source>
</evidence>
<dbReference type="InterPro" id="IPR001460">
    <property type="entry name" value="PCN-bd_Tpept"/>
</dbReference>
<comment type="function">
    <text evidence="15">Has immunoglobulin-binding and hemagglutination properties, and can bind to mannose. Essential for virulence. May be involved in LPS biosynthesis or polysaccharide transport.</text>
</comment>
<keyword evidence="10" id="KW-0328">Glycosyltransferase</keyword>
<evidence type="ECO:0000256" key="11">
    <source>
        <dbReference type="ARBA" id="ARBA00022679"/>
    </source>
</evidence>
<evidence type="ECO:0000256" key="17">
    <source>
        <dbReference type="ARBA" id="ARBA00049902"/>
    </source>
</evidence>
<evidence type="ECO:0000256" key="7">
    <source>
        <dbReference type="ARBA" id="ARBA00022475"/>
    </source>
</evidence>
<name>A0ABV3SLQ8_9HYPH</name>
<comment type="similarity">
    <text evidence="3">In the C-terminal section; belongs to the transpeptidase family.</text>
</comment>
<dbReference type="Pfam" id="PF00912">
    <property type="entry name" value="Transgly"/>
    <property type="match status" value="1"/>
</dbReference>
<gene>
    <name evidence="20" type="ORF">ABGN05_18800</name>
</gene>
<keyword evidence="7" id="KW-1003">Cell membrane</keyword>
<comment type="catalytic activity">
    <reaction evidence="17">
        <text>[GlcNAc-(1-&gt;4)-Mur2Ac(oyl-L-Ala-gamma-D-Glu-L-Lys-D-Ala-D-Ala)](n)-di-trans,octa-cis-undecaprenyl diphosphate + beta-D-GlcNAc-(1-&gt;4)-Mur2Ac(oyl-L-Ala-gamma-D-Glu-L-Lys-D-Ala-D-Ala)-di-trans,octa-cis-undecaprenyl diphosphate = [GlcNAc-(1-&gt;4)-Mur2Ac(oyl-L-Ala-gamma-D-Glu-L-Lys-D-Ala-D-Ala)](n+1)-di-trans,octa-cis-undecaprenyl diphosphate + di-trans,octa-cis-undecaprenyl diphosphate + H(+)</text>
        <dbReference type="Rhea" id="RHEA:23708"/>
        <dbReference type="Rhea" id="RHEA-COMP:9602"/>
        <dbReference type="Rhea" id="RHEA-COMP:9603"/>
        <dbReference type="ChEBI" id="CHEBI:15378"/>
        <dbReference type="ChEBI" id="CHEBI:58405"/>
        <dbReference type="ChEBI" id="CHEBI:60033"/>
        <dbReference type="ChEBI" id="CHEBI:78435"/>
        <dbReference type="EC" id="2.4.99.28"/>
    </reaction>
</comment>
<organism evidence="20 21">
    <name type="scientific">Aquibium pacificus</name>
    <dbReference type="NCBI Taxonomy" id="3153579"/>
    <lineage>
        <taxon>Bacteria</taxon>
        <taxon>Pseudomonadati</taxon>
        <taxon>Pseudomonadota</taxon>
        <taxon>Alphaproteobacteria</taxon>
        <taxon>Hyphomicrobiales</taxon>
        <taxon>Phyllobacteriaceae</taxon>
        <taxon>Aquibium</taxon>
    </lineage>
</organism>
<dbReference type="Pfam" id="PF07886">
    <property type="entry name" value="BA14K"/>
    <property type="match status" value="2"/>
</dbReference>
<dbReference type="InterPro" id="IPR012338">
    <property type="entry name" value="Beta-lactam/transpept-like"/>
</dbReference>
<accession>A0ABV3SLQ8</accession>
<evidence type="ECO:0000259" key="19">
    <source>
        <dbReference type="Pfam" id="PF00912"/>
    </source>
</evidence>
<evidence type="ECO:0000313" key="20">
    <source>
        <dbReference type="EMBL" id="MEX0407713.1"/>
    </source>
</evidence>